<sequence length="140" mass="15112">MAAVVIGEALTWVGTPYRHQGSRKGVGCDCLGLLLGVWRVLYGAEPETTGPYAADWAEAGGEDRFLDAAMRHCLAKPLAGLCAGDLVLFRWRPHLPAKHAGIMVGPDRFVHAYQGSAVVVSALVPQWRRRIAGVFSFPTV</sequence>
<name>A0A6G4WGA3_9HYPH</name>
<organism evidence="6 7">
    <name type="scientific">Allomesorhizobium camelthorni</name>
    <dbReference type="NCBI Taxonomy" id="475069"/>
    <lineage>
        <taxon>Bacteria</taxon>
        <taxon>Pseudomonadati</taxon>
        <taxon>Pseudomonadota</taxon>
        <taxon>Alphaproteobacteria</taxon>
        <taxon>Hyphomicrobiales</taxon>
        <taxon>Phyllobacteriaceae</taxon>
        <taxon>Allomesorhizobium</taxon>
    </lineage>
</organism>
<dbReference type="Proteomes" id="UP001642900">
    <property type="component" value="Unassembled WGS sequence"/>
</dbReference>
<dbReference type="SUPFAM" id="SSF54001">
    <property type="entry name" value="Cysteine proteinases"/>
    <property type="match status" value="1"/>
</dbReference>
<feature type="domain" description="NlpC/P60" evidence="5">
    <location>
        <begin position="1"/>
        <end position="138"/>
    </location>
</feature>
<dbReference type="GO" id="GO:0006508">
    <property type="term" value="P:proteolysis"/>
    <property type="evidence" value="ECO:0007669"/>
    <property type="project" value="UniProtKB-KW"/>
</dbReference>
<dbReference type="InterPro" id="IPR011929">
    <property type="entry name" value="Phage_pept_NlpC/P60"/>
</dbReference>
<keyword evidence="2" id="KW-0645">Protease</keyword>
<proteinExistence type="inferred from homology"/>
<comment type="caution">
    <text evidence="6">The sequence shown here is derived from an EMBL/GenBank/DDBJ whole genome shotgun (WGS) entry which is preliminary data.</text>
</comment>
<dbReference type="Pfam" id="PF00877">
    <property type="entry name" value="NLPC_P60"/>
    <property type="match status" value="1"/>
</dbReference>
<evidence type="ECO:0000256" key="3">
    <source>
        <dbReference type="ARBA" id="ARBA00022801"/>
    </source>
</evidence>
<dbReference type="EMBL" id="JAAKZF010000034">
    <property type="protein sequence ID" value="NGO53629.1"/>
    <property type="molecule type" value="Genomic_DNA"/>
</dbReference>
<comment type="similarity">
    <text evidence="1">Belongs to the peptidase C40 family.</text>
</comment>
<dbReference type="PROSITE" id="PS51935">
    <property type="entry name" value="NLPC_P60"/>
    <property type="match status" value="1"/>
</dbReference>
<keyword evidence="3" id="KW-0378">Hydrolase</keyword>
<evidence type="ECO:0000256" key="2">
    <source>
        <dbReference type="ARBA" id="ARBA00022670"/>
    </source>
</evidence>
<dbReference type="AlphaFoldDB" id="A0A6G4WGA3"/>
<accession>A0A6G4WGA3</accession>
<evidence type="ECO:0000259" key="5">
    <source>
        <dbReference type="PROSITE" id="PS51935"/>
    </source>
</evidence>
<dbReference type="Gene3D" id="3.90.1720.10">
    <property type="entry name" value="endopeptidase domain like (from Nostoc punctiforme)"/>
    <property type="match status" value="1"/>
</dbReference>
<dbReference type="InterPro" id="IPR038765">
    <property type="entry name" value="Papain-like_cys_pep_sf"/>
</dbReference>
<evidence type="ECO:0000313" key="7">
    <source>
        <dbReference type="Proteomes" id="UP001642900"/>
    </source>
</evidence>
<dbReference type="NCBIfam" id="TIGR02219">
    <property type="entry name" value="phage_NlpC_fam"/>
    <property type="match status" value="1"/>
</dbReference>
<evidence type="ECO:0000256" key="1">
    <source>
        <dbReference type="ARBA" id="ARBA00007074"/>
    </source>
</evidence>
<keyword evidence="4" id="KW-0788">Thiol protease</keyword>
<dbReference type="RefSeq" id="WP_165031177.1">
    <property type="nucleotide sequence ID" value="NZ_JAAKZF010000034.1"/>
</dbReference>
<gene>
    <name evidence="6" type="ORF">G6N73_21095</name>
</gene>
<keyword evidence="7" id="KW-1185">Reference proteome</keyword>
<evidence type="ECO:0000313" key="6">
    <source>
        <dbReference type="EMBL" id="NGO53629.1"/>
    </source>
</evidence>
<reference evidence="6 7" key="1">
    <citation type="submission" date="2020-02" db="EMBL/GenBank/DDBJ databases">
        <title>Genome sequence of strain CCNWXJ40-4.</title>
        <authorList>
            <person name="Gao J."/>
            <person name="Sun J."/>
        </authorList>
    </citation>
    <scope>NUCLEOTIDE SEQUENCE [LARGE SCALE GENOMIC DNA]</scope>
    <source>
        <strain evidence="6 7">CCNWXJ 40-4</strain>
    </source>
</reference>
<protein>
    <submittedName>
        <fullName evidence="6">Peptidase P60</fullName>
    </submittedName>
</protein>
<dbReference type="InterPro" id="IPR000064">
    <property type="entry name" value="NLP_P60_dom"/>
</dbReference>
<evidence type="ECO:0000256" key="4">
    <source>
        <dbReference type="ARBA" id="ARBA00022807"/>
    </source>
</evidence>
<dbReference type="GO" id="GO:0008234">
    <property type="term" value="F:cysteine-type peptidase activity"/>
    <property type="evidence" value="ECO:0007669"/>
    <property type="project" value="UniProtKB-KW"/>
</dbReference>